<dbReference type="GO" id="GO:0051903">
    <property type="term" value="F:S-(hydroxymethyl)glutathione dehydrogenase [NAD(P)+] activity"/>
    <property type="evidence" value="ECO:0007669"/>
    <property type="project" value="TreeGrafter"/>
</dbReference>
<comment type="similarity">
    <text evidence="2 7">Belongs to the zinc-containing alcohol dehydrogenase family.</text>
</comment>
<keyword evidence="3 7" id="KW-0479">Metal-binding</keyword>
<evidence type="ECO:0000256" key="4">
    <source>
        <dbReference type="ARBA" id="ARBA00022833"/>
    </source>
</evidence>
<dbReference type="InterPro" id="IPR036291">
    <property type="entry name" value="NAD(P)-bd_dom_sf"/>
</dbReference>
<evidence type="ECO:0000313" key="10">
    <source>
        <dbReference type="EMBL" id="AMM32924.1"/>
    </source>
</evidence>
<keyword evidence="11" id="KW-1185">Reference proteome</keyword>
<dbReference type="PANTHER" id="PTHR43880:SF12">
    <property type="entry name" value="ALCOHOL DEHYDROGENASE CLASS-3"/>
    <property type="match status" value="1"/>
</dbReference>
<evidence type="ECO:0000313" key="11">
    <source>
        <dbReference type="Proteomes" id="UP000070134"/>
    </source>
</evidence>
<protein>
    <submittedName>
        <fullName evidence="10">Alcohol dehydrogenase</fullName>
    </submittedName>
</protein>
<dbReference type="OrthoDB" id="334894at2"/>
<dbReference type="Pfam" id="PF00107">
    <property type="entry name" value="ADH_zinc_N"/>
    <property type="match status" value="1"/>
</dbReference>
<dbReference type="InterPro" id="IPR002328">
    <property type="entry name" value="ADH_Zn_CS"/>
</dbReference>
<dbReference type="EMBL" id="CP014518">
    <property type="protein sequence ID" value="AMM32924.1"/>
    <property type="molecule type" value="Genomic_DNA"/>
</dbReference>
<dbReference type="PATRIC" id="fig|37927.3.peg.2319"/>
<feature type="domain" description="Enoyl reductase (ER)" evidence="9">
    <location>
        <begin position="43"/>
        <end position="384"/>
    </location>
</feature>
<keyword evidence="4 7" id="KW-0862">Zinc</keyword>
<dbReference type="SUPFAM" id="SSF50129">
    <property type="entry name" value="GroES-like"/>
    <property type="match status" value="1"/>
</dbReference>
<accession>A0A127A2A7</accession>
<dbReference type="InterPro" id="IPR013149">
    <property type="entry name" value="ADH-like_C"/>
</dbReference>
<evidence type="ECO:0000256" key="5">
    <source>
        <dbReference type="ARBA" id="ARBA00023002"/>
    </source>
</evidence>
<dbReference type="KEGG" id="satk:SA2016_2255"/>
<dbReference type="RefSeq" id="WP_084249460.1">
    <property type="nucleotide sequence ID" value="NZ_BJMO01000035.1"/>
</dbReference>
<evidence type="ECO:0000256" key="2">
    <source>
        <dbReference type="ARBA" id="ARBA00008072"/>
    </source>
</evidence>
<gene>
    <name evidence="10" type="ORF">SA2016_2255</name>
</gene>
<evidence type="ECO:0000259" key="9">
    <source>
        <dbReference type="SMART" id="SM00829"/>
    </source>
</evidence>
<evidence type="ECO:0000256" key="8">
    <source>
        <dbReference type="SAM" id="MobiDB-lite"/>
    </source>
</evidence>
<dbReference type="InterPro" id="IPR020843">
    <property type="entry name" value="ER"/>
</dbReference>
<keyword evidence="5" id="KW-0560">Oxidoreductase</keyword>
<dbReference type="PANTHER" id="PTHR43880">
    <property type="entry name" value="ALCOHOL DEHYDROGENASE"/>
    <property type="match status" value="1"/>
</dbReference>
<proteinExistence type="inferred from homology"/>
<sequence length="389" mass="39891">MTTHTAQAAAGRPSAAEGGELAASDVYPQTVRALVHRGQDAPARVENIRLRRAGRGDVRVKIASTGVCHSDLSLSNGTLPQRFPAVLGHEASGTVLEVGEDVSDVAVGDSVILLWNPSCGSCWFCQAGDRHLCAHASDGARRPLALDADGATVWAGLGVAGFSEQTVVPAASVQRIEGIRPDQAAMLGCASVTGVGAAVNSARVTVGESVAVTGLGGVGLSAVQGALLSGASQVLAIDRSSERLALAQDLGAIPVQADGEALARIRGMTGNRGVDAAIDCVGASATIRQSWDMTRRGGRTVVVGIGRKEDYVAFSPLELFHSSRSLIGCVAGGSDPRTDYPRLLDWVKAGTLVTDGLITDRLGLGGVEEAFEKMQSASGGRTVIDPALP</sequence>
<reference evidence="10 11" key="1">
    <citation type="submission" date="2016-02" db="EMBL/GenBank/DDBJ databases">
        <title>Complete genome of Sinomonas atrocyanea KCTC 3377.</title>
        <authorList>
            <person name="Kim K.M."/>
        </authorList>
    </citation>
    <scope>NUCLEOTIDE SEQUENCE [LARGE SCALE GENOMIC DNA]</scope>
    <source>
        <strain evidence="10 11">KCTC 3377</strain>
    </source>
</reference>
<evidence type="ECO:0000256" key="1">
    <source>
        <dbReference type="ARBA" id="ARBA00001947"/>
    </source>
</evidence>
<evidence type="ECO:0000256" key="3">
    <source>
        <dbReference type="ARBA" id="ARBA00022723"/>
    </source>
</evidence>
<evidence type="ECO:0000256" key="6">
    <source>
        <dbReference type="ARBA" id="ARBA00023027"/>
    </source>
</evidence>
<dbReference type="AlphaFoldDB" id="A0A127A2A7"/>
<dbReference type="Gene3D" id="3.40.50.720">
    <property type="entry name" value="NAD(P)-binding Rossmann-like Domain"/>
    <property type="match status" value="1"/>
</dbReference>
<organism evidence="10 11">
    <name type="scientific">Sinomonas atrocyanea</name>
    <dbReference type="NCBI Taxonomy" id="37927"/>
    <lineage>
        <taxon>Bacteria</taxon>
        <taxon>Bacillati</taxon>
        <taxon>Actinomycetota</taxon>
        <taxon>Actinomycetes</taxon>
        <taxon>Micrococcales</taxon>
        <taxon>Micrococcaceae</taxon>
        <taxon>Sinomonas</taxon>
    </lineage>
</organism>
<dbReference type="InterPro" id="IPR011032">
    <property type="entry name" value="GroES-like_sf"/>
</dbReference>
<dbReference type="GO" id="GO:0008270">
    <property type="term" value="F:zinc ion binding"/>
    <property type="evidence" value="ECO:0007669"/>
    <property type="project" value="InterPro"/>
</dbReference>
<dbReference type="SMART" id="SM00829">
    <property type="entry name" value="PKS_ER"/>
    <property type="match status" value="1"/>
</dbReference>
<dbReference type="Pfam" id="PF08240">
    <property type="entry name" value="ADH_N"/>
    <property type="match status" value="1"/>
</dbReference>
<dbReference type="InterPro" id="IPR013154">
    <property type="entry name" value="ADH-like_N"/>
</dbReference>
<dbReference type="Gene3D" id="3.90.180.10">
    <property type="entry name" value="Medium-chain alcohol dehydrogenases, catalytic domain"/>
    <property type="match status" value="1"/>
</dbReference>
<evidence type="ECO:0000256" key="7">
    <source>
        <dbReference type="RuleBase" id="RU361277"/>
    </source>
</evidence>
<feature type="region of interest" description="Disordered" evidence="8">
    <location>
        <begin position="1"/>
        <end position="21"/>
    </location>
</feature>
<dbReference type="Proteomes" id="UP000070134">
    <property type="component" value="Chromosome"/>
</dbReference>
<dbReference type="GO" id="GO:0046294">
    <property type="term" value="P:formaldehyde catabolic process"/>
    <property type="evidence" value="ECO:0007669"/>
    <property type="project" value="TreeGrafter"/>
</dbReference>
<dbReference type="FunFam" id="3.40.50.720:FF:000003">
    <property type="entry name" value="S-(hydroxymethyl)glutathione dehydrogenase"/>
    <property type="match status" value="1"/>
</dbReference>
<dbReference type="STRING" id="37927.SA2016_2255"/>
<name>A0A127A2A7_9MICC</name>
<dbReference type="GO" id="GO:0005829">
    <property type="term" value="C:cytosol"/>
    <property type="evidence" value="ECO:0007669"/>
    <property type="project" value="TreeGrafter"/>
</dbReference>
<dbReference type="SUPFAM" id="SSF51735">
    <property type="entry name" value="NAD(P)-binding Rossmann-fold domains"/>
    <property type="match status" value="1"/>
</dbReference>
<comment type="cofactor">
    <cofactor evidence="1 7">
        <name>Zn(2+)</name>
        <dbReference type="ChEBI" id="CHEBI:29105"/>
    </cofactor>
</comment>
<dbReference type="PROSITE" id="PS00059">
    <property type="entry name" value="ADH_ZINC"/>
    <property type="match status" value="1"/>
</dbReference>
<keyword evidence="6" id="KW-0520">NAD</keyword>